<organism evidence="3 4">
    <name type="scientific">Roseburia yibonii</name>
    <dbReference type="NCBI Taxonomy" id="2763063"/>
    <lineage>
        <taxon>Bacteria</taxon>
        <taxon>Bacillati</taxon>
        <taxon>Bacillota</taxon>
        <taxon>Clostridia</taxon>
        <taxon>Lachnospirales</taxon>
        <taxon>Lachnospiraceae</taxon>
        <taxon>Roseburia</taxon>
    </lineage>
</organism>
<dbReference type="InterPro" id="IPR043765">
    <property type="entry name" value="DUF5711"/>
</dbReference>
<keyword evidence="2" id="KW-0812">Transmembrane</keyword>
<protein>
    <recommendedName>
        <fullName evidence="5">WD40 repeat domain-containing protein</fullName>
    </recommendedName>
</protein>
<keyword evidence="1" id="KW-0175">Coiled coil</keyword>
<evidence type="ECO:0000256" key="2">
    <source>
        <dbReference type="SAM" id="Phobius"/>
    </source>
</evidence>
<gene>
    <name evidence="3" type="ORF">H8Z76_11825</name>
</gene>
<dbReference type="SUPFAM" id="SSF82171">
    <property type="entry name" value="DPP6 N-terminal domain-like"/>
    <property type="match status" value="1"/>
</dbReference>
<keyword evidence="2" id="KW-0472">Membrane</keyword>
<sequence>MIKEKKKKFRMVETDERELEQKLRAHRRKIMRRTLIVIVVILALFFGFYLYLATRTFTDYTALNTVERSDTAAAQFEEFDGNILKYSNDGAFYTDKSDHMIWNQTYEMQNPKVDICQGYLAIFDGGGTAVYILTKDGMQGNIKTTMPISRVCVASQGTIAVLMREDTTSYLQLYNKEGELLASGELHQENSGYPLTIALSDDAKKLAVSMLDIGEGKLQTTIAFYNFGSVGQNEIDNIVASYTYSDEVFPQMEFLNSNRMVAFGDSSILLFEGTQKPKVTKKTALDKQIKSVFYNTEYIGVVYNNEDSGNTRHVEVYDMKGKQVLSKDFDMDYSRISFLDNNEICVTSDVECRIYSLYGVERFRYTFDRKLYRVMSGATQMNYTFILDGTTEKVRLK</sequence>
<keyword evidence="2" id="KW-1133">Transmembrane helix</keyword>
<name>A0ABR7ICL9_9FIRM</name>
<evidence type="ECO:0000256" key="1">
    <source>
        <dbReference type="SAM" id="Coils"/>
    </source>
</evidence>
<evidence type="ECO:0000313" key="4">
    <source>
        <dbReference type="Proteomes" id="UP000621540"/>
    </source>
</evidence>
<comment type="caution">
    <text evidence="3">The sequence shown here is derived from an EMBL/GenBank/DDBJ whole genome shotgun (WGS) entry which is preliminary data.</text>
</comment>
<feature type="transmembrane region" description="Helical" evidence="2">
    <location>
        <begin position="34"/>
        <end position="52"/>
    </location>
</feature>
<dbReference type="EMBL" id="JACOQH010000010">
    <property type="protein sequence ID" value="MBC5754685.1"/>
    <property type="molecule type" value="Genomic_DNA"/>
</dbReference>
<feature type="coiled-coil region" evidence="1">
    <location>
        <begin position="2"/>
        <end position="29"/>
    </location>
</feature>
<keyword evidence="4" id="KW-1185">Reference proteome</keyword>
<reference evidence="3 4" key="1">
    <citation type="submission" date="2020-08" db="EMBL/GenBank/DDBJ databases">
        <title>Genome public.</title>
        <authorList>
            <person name="Liu C."/>
            <person name="Sun Q."/>
        </authorList>
    </citation>
    <scope>NUCLEOTIDE SEQUENCE [LARGE SCALE GENOMIC DNA]</scope>
    <source>
        <strain evidence="3 4">BX0805</strain>
    </source>
</reference>
<dbReference type="Pfam" id="PF18975">
    <property type="entry name" value="DUF5711"/>
    <property type="match status" value="1"/>
</dbReference>
<evidence type="ECO:0000313" key="3">
    <source>
        <dbReference type="EMBL" id="MBC5754685.1"/>
    </source>
</evidence>
<proteinExistence type="predicted"/>
<accession>A0ABR7ICL9</accession>
<dbReference type="Proteomes" id="UP000621540">
    <property type="component" value="Unassembled WGS sequence"/>
</dbReference>
<evidence type="ECO:0008006" key="5">
    <source>
        <dbReference type="Google" id="ProtNLM"/>
    </source>
</evidence>